<keyword evidence="2" id="KW-0472">Membrane</keyword>
<dbReference type="VEuPathDB" id="CryptoDB:Cvel_10144"/>
<gene>
    <name evidence="5" type="ORF">Cvel_10144</name>
</gene>
<feature type="compositionally biased region" description="Polar residues" evidence="1">
    <location>
        <begin position="465"/>
        <end position="475"/>
    </location>
</feature>
<keyword evidence="2" id="KW-1133">Transmembrane helix</keyword>
<dbReference type="SUPFAM" id="SSF56601">
    <property type="entry name" value="beta-lactamase/transpeptidase-like"/>
    <property type="match status" value="1"/>
</dbReference>
<dbReference type="AlphaFoldDB" id="A0A0G4I1F1"/>
<evidence type="ECO:0000313" key="5">
    <source>
        <dbReference type="EMBL" id="CEM50719.1"/>
    </source>
</evidence>
<proteinExistence type="predicted"/>
<evidence type="ECO:0000256" key="2">
    <source>
        <dbReference type="SAM" id="Phobius"/>
    </source>
</evidence>
<evidence type="ECO:0000256" key="3">
    <source>
        <dbReference type="SAM" id="SignalP"/>
    </source>
</evidence>
<dbReference type="InterPro" id="IPR001466">
    <property type="entry name" value="Beta-lactam-related"/>
</dbReference>
<dbReference type="PANTHER" id="PTHR43283">
    <property type="entry name" value="BETA-LACTAMASE-RELATED"/>
    <property type="match status" value="1"/>
</dbReference>
<feature type="chain" id="PRO_5005192606" description="Beta-lactamase-related domain-containing protein" evidence="3">
    <location>
        <begin position="44"/>
        <end position="475"/>
    </location>
</feature>
<name>A0A0G4I1F1_9ALVE</name>
<organism evidence="5">
    <name type="scientific">Chromera velia CCMP2878</name>
    <dbReference type="NCBI Taxonomy" id="1169474"/>
    <lineage>
        <taxon>Eukaryota</taxon>
        <taxon>Sar</taxon>
        <taxon>Alveolata</taxon>
        <taxon>Colpodellida</taxon>
        <taxon>Chromeraceae</taxon>
        <taxon>Chromera</taxon>
    </lineage>
</organism>
<dbReference type="EMBL" id="CDMZ01004735">
    <property type="protein sequence ID" value="CEM50719.1"/>
    <property type="molecule type" value="Genomic_DNA"/>
</dbReference>
<accession>A0A0G4I1F1</accession>
<sequence length="475" mass="52322">MNVILPAIRSGIRLRGRGLVRLVLLRLLSDFMLCPRLVCYTSAQNVGAFEEQIDHLRSIYRFPQMGVAFVAHDSDGGSAVYENCFGGCTTTDLFQVASLSKMVTGTAFLQFWEKEGFDLEEDINTLLYVVPGGRHFSSANFNATKGPSGVFEYANVNFALLGWLVEVLSGVPFPVFVRQEIFESLDIHEADASWFLQSILPNVTLLPAFEWKEEKSGGRFERVEWQGFPDYADGSLKISTSAMRKFLASFVQKHSPSFPLRSSTYGLLKSWLPFENLVFGQHVVQYERQIGGMKAVGHSGGFSGVTAEFWVFEFTKTVPSPIPPSWAYFDDVSVSSTRVGVFLVGNSGGLPNEDPHISVDPILQETLEFAQSLLGHSAVPLETDAGPHVGWLMLITLPGLLGLLVAWQMSTKRRREGRGEAQGGVLSALGSRPFSLGGRQGGARARRRDARGGYQQLSAEKKSDSCTPTMTIQRV</sequence>
<evidence type="ECO:0000259" key="4">
    <source>
        <dbReference type="Pfam" id="PF00144"/>
    </source>
</evidence>
<keyword evidence="2" id="KW-0812">Transmembrane</keyword>
<dbReference type="Gene3D" id="3.40.710.10">
    <property type="entry name" value="DD-peptidase/beta-lactamase superfamily"/>
    <property type="match status" value="2"/>
</dbReference>
<feature type="domain" description="Beta-lactamase-related" evidence="4">
    <location>
        <begin position="70"/>
        <end position="304"/>
    </location>
</feature>
<protein>
    <recommendedName>
        <fullName evidence="4">Beta-lactamase-related domain-containing protein</fullName>
    </recommendedName>
</protein>
<dbReference type="Pfam" id="PF00144">
    <property type="entry name" value="Beta-lactamase"/>
    <property type="match status" value="1"/>
</dbReference>
<reference evidence="5" key="1">
    <citation type="submission" date="2014-11" db="EMBL/GenBank/DDBJ databases">
        <authorList>
            <person name="Otto D Thomas"/>
            <person name="Naeem Raeece"/>
        </authorList>
    </citation>
    <scope>NUCLEOTIDE SEQUENCE</scope>
</reference>
<feature type="region of interest" description="Disordered" evidence="1">
    <location>
        <begin position="437"/>
        <end position="475"/>
    </location>
</feature>
<feature type="transmembrane region" description="Helical" evidence="2">
    <location>
        <begin position="389"/>
        <end position="407"/>
    </location>
</feature>
<dbReference type="InterPro" id="IPR012338">
    <property type="entry name" value="Beta-lactam/transpept-like"/>
</dbReference>
<evidence type="ECO:0000256" key="1">
    <source>
        <dbReference type="SAM" id="MobiDB-lite"/>
    </source>
</evidence>
<keyword evidence="3" id="KW-0732">Signal</keyword>
<dbReference type="InterPro" id="IPR050789">
    <property type="entry name" value="Diverse_Enzym_Activities"/>
</dbReference>
<feature type="signal peptide" evidence="3">
    <location>
        <begin position="1"/>
        <end position="43"/>
    </location>
</feature>